<dbReference type="EMBL" id="JAZHXI010000006">
    <property type="protein sequence ID" value="KAL2070834.1"/>
    <property type="molecule type" value="Genomic_DNA"/>
</dbReference>
<proteinExistence type="predicted"/>
<protein>
    <submittedName>
        <fullName evidence="2">Uncharacterized protein</fullName>
    </submittedName>
</protein>
<evidence type="ECO:0000313" key="3">
    <source>
        <dbReference type="Proteomes" id="UP001595075"/>
    </source>
</evidence>
<dbReference type="Proteomes" id="UP001595075">
    <property type="component" value="Unassembled WGS sequence"/>
</dbReference>
<keyword evidence="1" id="KW-1133">Transmembrane helix</keyword>
<evidence type="ECO:0000313" key="2">
    <source>
        <dbReference type="EMBL" id="KAL2070834.1"/>
    </source>
</evidence>
<accession>A0ABR4CP31</accession>
<comment type="caution">
    <text evidence="2">The sequence shown here is derived from an EMBL/GenBank/DDBJ whole genome shotgun (WGS) entry which is preliminary data.</text>
</comment>
<organism evidence="2 3">
    <name type="scientific">Oculimacula yallundae</name>
    <dbReference type="NCBI Taxonomy" id="86028"/>
    <lineage>
        <taxon>Eukaryota</taxon>
        <taxon>Fungi</taxon>
        <taxon>Dikarya</taxon>
        <taxon>Ascomycota</taxon>
        <taxon>Pezizomycotina</taxon>
        <taxon>Leotiomycetes</taxon>
        <taxon>Helotiales</taxon>
        <taxon>Ploettnerulaceae</taxon>
        <taxon>Oculimacula</taxon>
    </lineage>
</organism>
<reference evidence="2 3" key="1">
    <citation type="journal article" date="2024" name="Commun. Biol.">
        <title>Comparative genomic analysis of thermophilic fungi reveals convergent evolutionary adaptations and gene losses.</title>
        <authorList>
            <person name="Steindorff A.S."/>
            <person name="Aguilar-Pontes M.V."/>
            <person name="Robinson A.J."/>
            <person name="Andreopoulos B."/>
            <person name="LaButti K."/>
            <person name="Kuo A."/>
            <person name="Mondo S."/>
            <person name="Riley R."/>
            <person name="Otillar R."/>
            <person name="Haridas S."/>
            <person name="Lipzen A."/>
            <person name="Grimwood J."/>
            <person name="Schmutz J."/>
            <person name="Clum A."/>
            <person name="Reid I.D."/>
            <person name="Moisan M.C."/>
            <person name="Butler G."/>
            <person name="Nguyen T.T.M."/>
            <person name="Dewar K."/>
            <person name="Conant G."/>
            <person name="Drula E."/>
            <person name="Henrissat B."/>
            <person name="Hansel C."/>
            <person name="Singer S."/>
            <person name="Hutchinson M.I."/>
            <person name="de Vries R.P."/>
            <person name="Natvig D.O."/>
            <person name="Powell A.J."/>
            <person name="Tsang A."/>
            <person name="Grigoriev I.V."/>
        </authorList>
    </citation>
    <scope>NUCLEOTIDE SEQUENCE [LARGE SCALE GENOMIC DNA]</scope>
    <source>
        <strain evidence="2 3">CBS 494.80</strain>
    </source>
</reference>
<sequence>MAPSHRTRTGAQTTFKLSHPAPVIYDFSDLSTDGMKITIPPNSSWICHSHWHETAAACETLLPIQGHYMMYSSFVSTHGNGNMYGPGIYPPTTEMYFRPGHLVRWQRGPKADPREALGFELKASDEVYAFYRQVCSVNQDAETYFQLPSTPLWLRIIYKFWGWIPHIGAWVQACLVAYMLWIQLKVIYSTNDYLEDEGVFPYTWYWRHVPAPIYPPKKWVDRELRSRITISRLVLKVCYWVGIKVLGMKAQYEEYEVDVTESMLVDTKQ</sequence>
<feature type="transmembrane region" description="Helical" evidence="1">
    <location>
        <begin position="160"/>
        <end position="181"/>
    </location>
</feature>
<evidence type="ECO:0000256" key="1">
    <source>
        <dbReference type="SAM" id="Phobius"/>
    </source>
</evidence>
<gene>
    <name evidence="2" type="ORF">VTL71DRAFT_13860</name>
</gene>
<name>A0ABR4CP31_9HELO</name>
<keyword evidence="3" id="KW-1185">Reference proteome</keyword>
<keyword evidence="1" id="KW-0812">Transmembrane</keyword>
<keyword evidence="1" id="KW-0472">Membrane</keyword>